<dbReference type="AlphaFoldDB" id="A0A098E6M6"/>
<dbReference type="EMBL" id="CCXY01000010">
    <property type="protein sequence ID" value="CEG11064.1"/>
    <property type="molecule type" value="Genomic_DNA"/>
</dbReference>
<organism evidence="1">
    <name type="scientific">groundwater metagenome</name>
    <dbReference type="NCBI Taxonomy" id="717931"/>
    <lineage>
        <taxon>unclassified sequences</taxon>
        <taxon>metagenomes</taxon>
        <taxon>ecological metagenomes</taxon>
    </lineage>
</organism>
<evidence type="ECO:0008006" key="2">
    <source>
        <dbReference type="Google" id="ProtNLM"/>
    </source>
</evidence>
<gene>
    <name evidence="1" type="ORF">MSIBF_A1070005</name>
</gene>
<dbReference type="SUPFAM" id="SSF53335">
    <property type="entry name" value="S-adenosyl-L-methionine-dependent methyltransferases"/>
    <property type="match status" value="1"/>
</dbReference>
<name>A0A098E6M6_9ZZZZ</name>
<dbReference type="InterPro" id="IPR029063">
    <property type="entry name" value="SAM-dependent_MTases_sf"/>
</dbReference>
<proteinExistence type="predicted"/>
<accession>A0A098E6M6</accession>
<protein>
    <recommendedName>
        <fullName evidence="2">Methyltransferase</fullName>
    </recommendedName>
</protein>
<sequence length="132" mass="15537">MNQLHKCDLCGSANLKFVDVVHDYNKGFKGNFNLYKCKNCSLMFLNPQLSVEEGLKYYPSCYYQKLDEDTGIRRIVKKFIFSLQKFYSKNPNIFRMFLFPFSQYVRGIEIIPNGRYLDVGCGNGTFLYTMKR</sequence>
<reference evidence="1" key="1">
    <citation type="submission" date="2014-09" db="EMBL/GenBank/DDBJ databases">
        <authorList>
            <person name="Probst J Alexander"/>
        </authorList>
    </citation>
    <scope>NUCLEOTIDE SEQUENCE</scope>
</reference>
<evidence type="ECO:0000313" key="1">
    <source>
        <dbReference type="EMBL" id="CEG11064.1"/>
    </source>
</evidence>